<accession>A0ABD0NIG0</accession>
<dbReference type="AlphaFoldDB" id="A0ABD0NIG0"/>
<organism evidence="4 5">
    <name type="scientific">Cirrhinus mrigala</name>
    <name type="common">Mrigala</name>
    <dbReference type="NCBI Taxonomy" id="683832"/>
    <lineage>
        <taxon>Eukaryota</taxon>
        <taxon>Metazoa</taxon>
        <taxon>Chordata</taxon>
        <taxon>Craniata</taxon>
        <taxon>Vertebrata</taxon>
        <taxon>Euteleostomi</taxon>
        <taxon>Actinopterygii</taxon>
        <taxon>Neopterygii</taxon>
        <taxon>Teleostei</taxon>
        <taxon>Ostariophysi</taxon>
        <taxon>Cypriniformes</taxon>
        <taxon>Cyprinidae</taxon>
        <taxon>Labeoninae</taxon>
        <taxon>Labeonini</taxon>
        <taxon>Cirrhinus</taxon>
    </lineage>
</organism>
<dbReference type="InterPro" id="IPR000477">
    <property type="entry name" value="RT_dom"/>
</dbReference>
<evidence type="ECO:0000259" key="3">
    <source>
        <dbReference type="PROSITE" id="PS50878"/>
    </source>
</evidence>
<keyword evidence="5" id="KW-1185">Reference proteome</keyword>
<protein>
    <recommendedName>
        <fullName evidence="2">ribonuclease H</fullName>
        <ecNumber evidence="2">3.1.26.4</ecNumber>
    </recommendedName>
</protein>
<evidence type="ECO:0000256" key="1">
    <source>
        <dbReference type="ARBA" id="ARBA00010879"/>
    </source>
</evidence>
<dbReference type="EMBL" id="JAMKFB020000022">
    <property type="protein sequence ID" value="KAL0160921.1"/>
    <property type="molecule type" value="Genomic_DNA"/>
</dbReference>
<dbReference type="PANTHER" id="PTHR37984:SF13">
    <property type="entry name" value="RIBONUCLEASE H"/>
    <property type="match status" value="1"/>
</dbReference>
<gene>
    <name evidence="4" type="ORF">M9458_044646</name>
</gene>
<feature type="domain" description="Reverse transcriptase" evidence="3">
    <location>
        <begin position="41"/>
        <end position="219"/>
    </location>
</feature>
<dbReference type="PANTHER" id="PTHR37984">
    <property type="entry name" value="PROTEIN CBG26694"/>
    <property type="match status" value="1"/>
</dbReference>
<dbReference type="Gene3D" id="3.30.70.270">
    <property type="match status" value="1"/>
</dbReference>
<reference evidence="4 5" key="1">
    <citation type="submission" date="2024-05" db="EMBL/GenBank/DDBJ databases">
        <title>Genome sequencing and assembly of Indian major carp, Cirrhinus mrigala (Hamilton, 1822).</title>
        <authorList>
            <person name="Mohindra V."/>
            <person name="Chowdhury L.M."/>
            <person name="Lal K."/>
            <person name="Jena J.K."/>
        </authorList>
    </citation>
    <scope>NUCLEOTIDE SEQUENCE [LARGE SCALE GENOMIC DNA]</scope>
    <source>
        <strain evidence="4">CM1030</strain>
        <tissue evidence="4">Blood</tissue>
    </source>
</reference>
<dbReference type="EC" id="3.1.26.4" evidence="2"/>
<dbReference type="GO" id="GO:0004523">
    <property type="term" value="F:RNA-DNA hybrid ribonuclease activity"/>
    <property type="evidence" value="ECO:0007669"/>
    <property type="project" value="UniProtKB-EC"/>
</dbReference>
<proteinExistence type="inferred from homology"/>
<comment type="similarity">
    <text evidence="1">Belongs to the beta type-B retroviral polymerase family. HERV class-II K(HML-2) pol subfamily.</text>
</comment>
<sequence>MEGINVKLTVEPEFQPKFLKARPLPYALKPKVEASLTELVKDGVLEPVSVSKWATPIVPVLKKDGGIRICGDFKVTVNPVLSAEQYPLPHINDLFAGLTGGQKFSKIDLNQAYLQMHVEEQSRELLTINTHKGLFQYKRLSFGITSAPSLFQRAMDQILADLPRVVCYLDDVLVTSTDDESHLQNLDATLKRLKEYGLRVRKDKCEFFQSAVEYLGHVIDASGLHTSPSKVKAIVDAPTPKNVSQLRSFLCFMGALFSWLATLPHMV</sequence>
<dbReference type="InterPro" id="IPR050951">
    <property type="entry name" value="Retrovirus_Pol_polyprotein"/>
</dbReference>
<dbReference type="SUPFAM" id="SSF56672">
    <property type="entry name" value="DNA/RNA polymerases"/>
    <property type="match status" value="1"/>
</dbReference>
<evidence type="ECO:0000313" key="4">
    <source>
        <dbReference type="EMBL" id="KAL0160921.1"/>
    </source>
</evidence>
<dbReference type="Gene3D" id="3.10.10.10">
    <property type="entry name" value="HIV Type 1 Reverse Transcriptase, subunit A, domain 1"/>
    <property type="match status" value="1"/>
</dbReference>
<evidence type="ECO:0000256" key="2">
    <source>
        <dbReference type="ARBA" id="ARBA00012180"/>
    </source>
</evidence>
<name>A0ABD0NIG0_CIRMR</name>
<dbReference type="CDD" id="cd01647">
    <property type="entry name" value="RT_LTR"/>
    <property type="match status" value="1"/>
</dbReference>
<dbReference type="Proteomes" id="UP001529510">
    <property type="component" value="Unassembled WGS sequence"/>
</dbReference>
<dbReference type="PROSITE" id="PS50878">
    <property type="entry name" value="RT_POL"/>
    <property type="match status" value="1"/>
</dbReference>
<dbReference type="Pfam" id="PF00078">
    <property type="entry name" value="RVT_1"/>
    <property type="match status" value="1"/>
</dbReference>
<comment type="caution">
    <text evidence="4">The sequence shown here is derived from an EMBL/GenBank/DDBJ whole genome shotgun (WGS) entry which is preliminary data.</text>
</comment>
<evidence type="ECO:0000313" key="5">
    <source>
        <dbReference type="Proteomes" id="UP001529510"/>
    </source>
</evidence>
<feature type="non-terminal residue" evidence="4">
    <location>
        <position position="267"/>
    </location>
</feature>
<dbReference type="InterPro" id="IPR043502">
    <property type="entry name" value="DNA/RNA_pol_sf"/>
</dbReference>
<dbReference type="InterPro" id="IPR043128">
    <property type="entry name" value="Rev_trsase/Diguanyl_cyclase"/>
</dbReference>